<accession>A0A9P1INW3</accession>
<name>A0A9P1INW3_9PELO</name>
<organism evidence="4 5">
    <name type="scientific">Caenorhabditis angaria</name>
    <dbReference type="NCBI Taxonomy" id="860376"/>
    <lineage>
        <taxon>Eukaryota</taxon>
        <taxon>Metazoa</taxon>
        <taxon>Ecdysozoa</taxon>
        <taxon>Nematoda</taxon>
        <taxon>Chromadorea</taxon>
        <taxon>Rhabditida</taxon>
        <taxon>Rhabditina</taxon>
        <taxon>Rhabditomorpha</taxon>
        <taxon>Rhabditoidea</taxon>
        <taxon>Rhabditidae</taxon>
        <taxon>Peloderinae</taxon>
        <taxon>Caenorhabditis</taxon>
    </lineage>
</organism>
<evidence type="ECO:0000256" key="1">
    <source>
        <dbReference type="SAM" id="Phobius"/>
    </source>
</evidence>
<keyword evidence="1" id="KW-0472">Membrane</keyword>
<dbReference type="InterPro" id="IPR036941">
    <property type="entry name" value="Rcpt_L-dom_sf"/>
</dbReference>
<reference evidence="4" key="1">
    <citation type="submission" date="2022-11" db="EMBL/GenBank/DDBJ databases">
        <authorList>
            <person name="Kikuchi T."/>
        </authorList>
    </citation>
    <scope>NUCLEOTIDE SEQUENCE</scope>
    <source>
        <strain evidence="4">PS1010</strain>
    </source>
</reference>
<evidence type="ECO:0000259" key="3">
    <source>
        <dbReference type="Pfam" id="PF01030"/>
    </source>
</evidence>
<dbReference type="EMBL" id="CANHGI010000004">
    <property type="protein sequence ID" value="CAI5448725.1"/>
    <property type="molecule type" value="Genomic_DNA"/>
</dbReference>
<comment type="caution">
    <text evidence="4">The sequence shown here is derived from an EMBL/GenBank/DDBJ whole genome shotgun (WGS) entry which is preliminary data.</text>
</comment>
<dbReference type="Pfam" id="PF01030">
    <property type="entry name" value="Recep_L_domain"/>
    <property type="match status" value="1"/>
</dbReference>
<evidence type="ECO:0000313" key="5">
    <source>
        <dbReference type="Proteomes" id="UP001152747"/>
    </source>
</evidence>
<dbReference type="InterPro" id="IPR000494">
    <property type="entry name" value="Rcpt_L-dom"/>
</dbReference>
<keyword evidence="2" id="KW-0732">Signal</keyword>
<evidence type="ECO:0000256" key="2">
    <source>
        <dbReference type="SAM" id="SignalP"/>
    </source>
</evidence>
<gene>
    <name evidence="4" type="ORF">CAMP_LOCUS11362</name>
</gene>
<keyword evidence="1" id="KW-1133">Transmembrane helix</keyword>
<dbReference type="AlphaFoldDB" id="A0A9P1INW3"/>
<dbReference type="Gene3D" id="3.80.20.20">
    <property type="entry name" value="Receptor L-domain"/>
    <property type="match status" value="1"/>
</dbReference>
<dbReference type="Proteomes" id="UP001152747">
    <property type="component" value="Unassembled WGS sequence"/>
</dbReference>
<dbReference type="SUPFAM" id="SSF52058">
    <property type="entry name" value="L domain-like"/>
    <property type="match status" value="1"/>
</dbReference>
<sequence>MLSKYVICILLFIQFSNILATSDKIDCSGSEVSFIDQQQTKNITDKSCTHITGDIILKDLENVEFSFSSIRKIQGSIIIENMKNSALFLNDLISIDSGSKPAIIIRNNENFRFEISNKFRKCSSSNLEFVYELTENSPNPIDVKTYTKLYLAATGSITSPVFYIDNSIHSESCNQDFFKMLSTIMGFLGVVLITALFLVHHYGREFSE</sequence>
<feature type="transmembrane region" description="Helical" evidence="1">
    <location>
        <begin position="177"/>
        <end position="199"/>
    </location>
</feature>
<feature type="chain" id="PRO_5040449182" description="Receptor L-domain domain-containing protein" evidence="2">
    <location>
        <begin position="21"/>
        <end position="208"/>
    </location>
</feature>
<dbReference type="OrthoDB" id="5777463at2759"/>
<protein>
    <recommendedName>
        <fullName evidence="3">Receptor L-domain domain-containing protein</fullName>
    </recommendedName>
</protein>
<feature type="domain" description="Receptor L-domain" evidence="3">
    <location>
        <begin position="48"/>
        <end position="111"/>
    </location>
</feature>
<evidence type="ECO:0000313" key="4">
    <source>
        <dbReference type="EMBL" id="CAI5448725.1"/>
    </source>
</evidence>
<keyword evidence="1" id="KW-0812">Transmembrane</keyword>
<proteinExistence type="predicted"/>
<keyword evidence="5" id="KW-1185">Reference proteome</keyword>
<feature type="signal peptide" evidence="2">
    <location>
        <begin position="1"/>
        <end position="20"/>
    </location>
</feature>